<keyword evidence="7" id="KW-0333">Golgi apparatus</keyword>
<evidence type="ECO:0000256" key="9">
    <source>
        <dbReference type="SAM" id="Phobius"/>
    </source>
</evidence>
<dbReference type="OMA" id="MVMDWRE"/>
<evidence type="ECO:0000256" key="4">
    <source>
        <dbReference type="ARBA" id="ARBA00022692"/>
    </source>
</evidence>
<name>A0A2H3J459_WOLCO</name>
<evidence type="ECO:0000256" key="8">
    <source>
        <dbReference type="ARBA" id="ARBA00023136"/>
    </source>
</evidence>
<dbReference type="STRING" id="742152.A0A2H3J459"/>
<keyword evidence="11" id="KW-1185">Reference proteome</keyword>
<feature type="transmembrane region" description="Helical" evidence="9">
    <location>
        <begin position="108"/>
        <end position="127"/>
    </location>
</feature>
<evidence type="ECO:0000256" key="3">
    <source>
        <dbReference type="ARBA" id="ARBA00022448"/>
    </source>
</evidence>
<dbReference type="GO" id="GO:0005829">
    <property type="term" value="C:cytosol"/>
    <property type="evidence" value="ECO:0007669"/>
    <property type="project" value="GOC"/>
</dbReference>
<sequence>MSKSTGWDPVLLISQIIAMQTSHYLTLAMLVSPLLTIIANPDALEYDGGAANVGMVMDWRYMAGRPTSRSSLDPWSSWNAVWSGGKQVGSSDLQSGQWNGRIDPTRGWIIAFSWLIASVADIYYLYTLIRRPRLILDFSLTLIFNHLVLTTYYSAALPSSLFFWLIMAASAGLMIIVGEQLCVKREMLEGLSVASSGEDDVEMGNLLRHD</sequence>
<dbReference type="GO" id="GO:0000139">
    <property type="term" value="C:Golgi membrane"/>
    <property type="evidence" value="ECO:0007669"/>
    <property type="project" value="UniProtKB-SubCell"/>
</dbReference>
<evidence type="ECO:0000256" key="6">
    <source>
        <dbReference type="ARBA" id="ARBA00022989"/>
    </source>
</evidence>
<reference evidence="10 11" key="1">
    <citation type="journal article" date="2012" name="Science">
        <title>The Paleozoic origin of enzymatic lignin decomposition reconstructed from 31 fungal genomes.</title>
        <authorList>
            <person name="Floudas D."/>
            <person name="Binder M."/>
            <person name="Riley R."/>
            <person name="Barry K."/>
            <person name="Blanchette R.A."/>
            <person name="Henrissat B."/>
            <person name="Martinez A.T."/>
            <person name="Otillar R."/>
            <person name="Spatafora J.W."/>
            <person name="Yadav J.S."/>
            <person name="Aerts A."/>
            <person name="Benoit I."/>
            <person name="Boyd A."/>
            <person name="Carlson A."/>
            <person name="Copeland A."/>
            <person name="Coutinho P.M."/>
            <person name="de Vries R.P."/>
            <person name="Ferreira P."/>
            <person name="Findley K."/>
            <person name="Foster B."/>
            <person name="Gaskell J."/>
            <person name="Glotzer D."/>
            <person name="Gorecki P."/>
            <person name="Heitman J."/>
            <person name="Hesse C."/>
            <person name="Hori C."/>
            <person name="Igarashi K."/>
            <person name="Jurgens J.A."/>
            <person name="Kallen N."/>
            <person name="Kersten P."/>
            <person name="Kohler A."/>
            <person name="Kuees U."/>
            <person name="Kumar T.K.A."/>
            <person name="Kuo A."/>
            <person name="LaButti K."/>
            <person name="Larrondo L.F."/>
            <person name="Lindquist E."/>
            <person name="Ling A."/>
            <person name="Lombard V."/>
            <person name="Lucas S."/>
            <person name="Lundell T."/>
            <person name="Martin R."/>
            <person name="McLaughlin D.J."/>
            <person name="Morgenstern I."/>
            <person name="Morin E."/>
            <person name="Murat C."/>
            <person name="Nagy L.G."/>
            <person name="Nolan M."/>
            <person name="Ohm R.A."/>
            <person name="Patyshakuliyeva A."/>
            <person name="Rokas A."/>
            <person name="Ruiz-Duenas F.J."/>
            <person name="Sabat G."/>
            <person name="Salamov A."/>
            <person name="Samejima M."/>
            <person name="Schmutz J."/>
            <person name="Slot J.C."/>
            <person name="St John F."/>
            <person name="Stenlid J."/>
            <person name="Sun H."/>
            <person name="Sun S."/>
            <person name="Syed K."/>
            <person name="Tsang A."/>
            <person name="Wiebenga A."/>
            <person name="Young D."/>
            <person name="Pisabarro A."/>
            <person name="Eastwood D.C."/>
            <person name="Martin F."/>
            <person name="Cullen D."/>
            <person name="Grigoriev I.V."/>
            <person name="Hibbett D.S."/>
        </authorList>
    </citation>
    <scope>NUCLEOTIDE SEQUENCE [LARGE SCALE GENOMIC DNA]</scope>
    <source>
        <strain evidence="10 11">MD-104</strain>
    </source>
</reference>
<dbReference type="GO" id="GO:0005802">
    <property type="term" value="C:trans-Golgi network"/>
    <property type="evidence" value="ECO:0007669"/>
    <property type="project" value="TreeGrafter"/>
</dbReference>
<evidence type="ECO:0000313" key="10">
    <source>
        <dbReference type="EMBL" id="PCH36455.1"/>
    </source>
</evidence>
<keyword evidence="6 9" id="KW-1133">Transmembrane helix</keyword>
<dbReference type="GO" id="GO:0006895">
    <property type="term" value="P:Golgi to endosome transport"/>
    <property type="evidence" value="ECO:0007669"/>
    <property type="project" value="TreeGrafter"/>
</dbReference>
<dbReference type="AlphaFoldDB" id="A0A2H3J459"/>
<dbReference type="Proteomes" id="UP000218811">
    <property type="component" value="Unassembled WGS sequence"/>
</dbReference>
<evidence type="ECO:0000256" key="2">
    <source>
        <dbReference type="ARBA" id="ARBA00008160"/>
    </source>
</evidence>
<evidence type="ECO:0000256" key="1">
    <source>
        <dbReference type="ARBA" id="ARBA00004653"/>
    </source>
</evidence>
<evidence type="ECO:0000256" key="5">
    <source>
        <dbReference type="ARBA" id="ARBA00022927"/>
    </source>
</evidence>
<dbReference type="InterPro" id="IPR019185">
    <property type="entry name" value="Integral_membrane_SYS1-rel"/>
</dbReference>
<evidence type="ECO:0008006" key="12">
    <source>
        <dbReference type="Google" id="ProtNLM"/>
    </source>
</evidence>
<gene>
    <name evidence="10" type="ORF">WOLCODRAFT_140460</name>
</gene>
<dbReference type="OrthoDB" id="542931at2759"/>
<keyword evidence="8 9" id="KW-0472">Membrane</keyword>
<protein>
    <recommendedName>
        <fullName evidence="12">Integral membrane protein S linking to the trans Golgi network-domain-containing protein</fullName>
    </recommendedName>
</protein>
<organism evidence="10 11">
    <name type="scientific">Wolfiporia cocos (strain MD-104)</name>
    <name type="common">Brown rot fungus</name>
    <dbReference type="NCBI Taxonomy" id="742152"/>
    <lineage>
        <taxon>Eukaryota</taxon>
        <taxon>Fungi</taxon>
        <taxon>Dikarya</taxon>
        <taxon>Basidiomycota</taxon>
        <taxon>Agaricomycotina</taxon>
        <taxon>Agaricomycetes</taxon>
        <taxon>Polyporales</taxon>
        <taxon>Phaeolaceae</taxon>
        <taxon>Wolfiporia</taxon>
    </lineage>
</organism>
<dbReference type="PANTHER" id="PTHR12952">
    <property type="entry name" value="SYS1"/>
    <property type="match status" value="1"/>
</dbReference>
<comment type="subcellular location">
    <subcellularLocation>
        <location evidence="1">Golgi apparatus membrane</location>
        <topology evidence="1">Multi-pass membrane protein</topology>
    </subcellularLocation>
</comment>
<dbReference type="PANTHER" id="PTHR12952:SF0">
    <property type="entry name" value="PROTEIN SYS1 HOMOLOG"/>
    <property type="match status" value="1"/>
</dbReference>
<dbReference type="GO" id="GO:0034067">
    <property type="term" value="P:protein localization to Golgi apparatus"/>
    <property type="evidence" value="ECO:0007669"/>
    <property type="project" value="TreeGrafter"/>
</dbReference>
<proteinExistence type="inferred from homology"/>
<evidence type="ECO:0000256" key="7">
    <source>
        <dbReference type="ARBA" id="ARBA00023034"/>
    </source>
</evidence>
<keyword evidence="5" id="KW-0653">Protein transport</keyword>
<feature type="transmembrane region" description="Helical" evidence="9">
    <location>
        <begin position="21"/>
        <end position="39"/>
    </location>
</feature>
<feature type="transmembrane region" description="Helical" evidence="9">
    <location>
        <begin position="161"/>
        <end position="178"/>
    </location>
</feature>
<dbReference type="GO" id="GO:0043001">
    <property type="term" value="P:Golgi to plasma membrane protein transport"/>
    <property type="evidence" value="ECO:0007669"/>
    <property type="project" value="TreeGrafter"/>
</dbReference>
<evidence type="ECO:0000313" key="11">
    <source>
        <dbReference type="Proteomes" id="UP000218811"/>
    </source>
</evidence>
<feature type="transmembrane region" description="Helical" evidence="9">
    <location>
        <begin position="134"/>
        <end position="155"/>
    </location>
</feature>
<dbReference type="EMBL" id="KB467876">
    <property type="protein sequence ID" value="PCH36455.1"/>
    <property type="molecule type" value="Genomic_DNA"/>
</dbReference>
<dbReference type="Pfam" id="PF09801">
    <property type="entry name" value="SYS1"/>
    <property type="match status" value="2"/>
</dbReference>
<keyword evidence="3" id="KW-0813">Transport</keyword>
<keyword evidence="4 9" id="KW-0812">Transmembrane</keyword>
<accession>A0A2H3J459</accession>
<comment type="similarity">
    <text evidence="2">Belongs to the SYS1 family.</text>
</comment>